<reference evidence="4 5" key="1">
    <citation type="submission" date="2020-08" db="EMBL/GenBank/DDBJ databases">
        <title>Sequencing the genomes of 1000 actinobacteria strains.</title>
        <authorList>
            <person name="Klenk H.-P."/>
        </authorList>
    </citation>
    <scope>NUCLEOTIDE SEQUENCE [LARGE SCALE GENOMIC DNA]</scope>
    <source>
        <strain evidence="4 5">DSM 45886</strain>
    </source>
</reference>
<dbReference type="AlphaFoldDB" id="A0A7W7WSD4"/>
<dbReference type="Gene3D" id="2.70.70.10">
    <property type="entry name" value="Glucose Permease (Domain IIA)"/>
    <property type="match status" value="1"/>
</dbReference>
<keyword evidence="5" id="KW-1185">Reference proteome</keyword>
<dbReference type="InterPro" id="IPR013517">
    <property type="entry name" value="FG-GAP"/>
</dbReference>
<evidence type="ECO:0000256" key="2">
    <source>
        <dbReference type="SAM" id="SignalP"/>
    </source>
</evidence>
<gene>
    <name evidence="4" type="ORF">FHR38_005265</name>
</gene>
<dbReference type="RefSeq" id="WP_184537116.1">
    <property type="nucleotide sequence ID" value="NZ_JACHJW010000001.1"/>
</dbReference>
<dbReference type="CDD" id="cd12797">
    <property type="entry name" value="M23_peptidase"/>
    <property type="match status" value="1"/>
</dbReference>
<feature type="domain" description="M23ase beta-sheet core" evidence="3">
    <location>
        <begin position="70"/>
        <end position="151"/>
    </location>
</feature>
<dbReference type="SUPFAM" id="SSF69318">
    <property type="entry name" value="Integrin alpha N-terminal domain"/>
    <property type="match status" value="1"/>
</dbReference>
<evidence type="ECO:0000259" key="3">
    <source>
        <dbReference type="Pfam" id="PF01551"/>
    </source>
</evidence>
<dbReference type="InterPro" id="IPR011055">
    <property type="entry name" value="Dup_hybrid_motif"/>
</dbReference>
<organism evidence="4 5">
    <name type="scientific">Micromonospora polyrhachis</name>
    <dbReference type="NCBI Taxonomy" id="1282883"/>
    <lineage>
        <taxon>Bacteria</taxon>
        <taxon>Bacillati</taxon>
        <taxon>Actinomycetota</taxon>
        <taxon>Actinomycetes</taxon>
        <taxon>Micromonosporales</taxon>
        <taxon>Micromonosporaceae</taxon>
        <taxon>Micromonospora</taxon>
    </lineage>
</organism>
<evidence type="ECO:0000256" key="1">
    <source>
        <dbReference type="ARBA" id="ARBA00022729"/>
    </source>
</evidence>
<dbReference type="Pfam" id="PF01551">
    <property type="entry name" value="Peptidase_M23"/>
    <property type="match status" value="1"/>
</dbReference>
<dbReference type="Gene3D" id="2.130.10.130">
    <property type="entry name" value="Integrin alpha, N-terminal"/>
    <property type="match status" value="2"/>
</dbReference>
<dbReference type="SUPFAM" id="SSF51261">
    <property type="entry name" value="Duplicated hybrid motif"/>
    <property type="match status" value="1"/>
</dbReference>
<feature type="chain" id="PRO_5031445957" description="M23ase beta-sheet core domain-containing protein" evidence="2">
    <location>
        <begin position="34"/>
        <end position="444"/>
    </location>
</feature>
<comment type="caution">
    <text evidence="4">The sequence shown here is derived from an EMBL/GenBank/DDBJ whole genome shotgun (WGS) entry which is preliminary data.</text>
</comment>
<dbReference type="PANTHER" id="PTHR46580:SF4">
    <property type="entry name" value="ATP_GTP-BINDING PROTEIN"/>
    <property type="match status" value="1"/>
</dbReference>
<sequence length="444" mass="46771">MRIHLLRKVALGAAMILASTSLVGVVTASPAQAARPGFQAPFPCGETWGGNTRSGHGWAIDFNYGAGADDRGKPVLAAASGTVTGSGVYNDGVSYVIVDHGAGWSTRYLHMEVSSLAPTGTRVNMGDQVGRVSDVGSPGSYHLHFEERLDGVRQPAVFNGVSFTYVDLPARSYITSENCGRATTRHDLSGDGTPDVLAVRADHQLMHYPGGNGWLDSTKARSLGAGWDAMGLITTTDLNSDGHTDVIARKDADGSLWLYPGNGTGWLDSTRAYPLGSGGWNDMDRISGVGDFNGDGTNDLLARRTNGTLWFYPGTGAGWLDSTKARSLGAGWDAMSFVIGVGDLNGDGHVDVAARKDADGTLMFYPGSSSGWLDSTKAYSLGGGWNGFTELVGIGDLTRDGNDDILARNTDGTLWCYPGTGAGWLNSSKAYPLGPGWNDYRLAP</sequence>
<dbReference type="InterPro" id="IPR016047">
    <property type="entry name" value="M23ase_b-sheet_dom"/>
</dbReference>
<dbReference type="EMBL" id="JACHJW010000001">
    <property type="protein sequence ID" value="MBB4961532.1"/>
    <property type="molecule type" value="Genomic_DNA"/>
</dbReference>
<protein>
    <recommendedName>
        <fullName evidence="3">M23ase beta-sheet core domain-containing protein</fullName>
    </recommendedName>
</protein>
<dbReference type="Pfam" id="PF13517">
    <property type="entry name" value="FG-GAP_3"/>
    <property type="match status" value="2"/>
</dbReference>
<dbReference type="Proteomes" id="UP000578819">
    <property type="component" value="Unassembled WGS sequence"/>
</dbReference>
<accession>A0A7W7WSD4</accession>
<evidence type="ECO:0000313" key="4">
    <source>
        <dbReference type="EMBL" id="MBB4961532.1"/>
    </source>
</evidence>
<dbReference type="InterPro" id="IPR028994">
    <property type="entry name" value="Integrin_alpha_N"/>
</dbReference>
<name>A0A7W7WSD4_9ACTN</name>
<dbReference type="PANTHER" id="PTHR46580">
    <property type="entry name" value="SENSOR KINASE-RELATED"/>
    <property type="match status" value="1"/>
</dbReference>
<feature type="signal peptide" evidence="2">
    <location>
        <begin position="1"/>
        <end position="33"/>
    </location>
</feature>
<proteinExistence type="predicted"/>
<keyword evidence="1 2" id="KW-0732">Signal</keyword>
<evidence type="ECO:0000313" key="5">
    <source>
        <dbReference type="Proteomes" id="UP000578819"/>
    </source>
</evidence>